<name>W9GV14_9PROT</name>
<keyword evidence="2" id="KW-1185">Reference proteome</keyword>
<evidence type="ECO:0008006" key="3">
    <source>
        <dbReference type="Google" id="ProtNLM"/>
    </source>
</evidence>
<dbReference type="Proteomes" id="UP000019486">
    <property type="component" value="Unassembled WGS sequence"/>
</dbReference>
<dbReference type="AlphaFoldDB" id="W9GV14"/>
<gene>
    <name evidence="1" type="ORF">N825_17235</name>
</gene>
<dbReference type="STRING" id="1385369.N825_17235"/>
<organism evidence="1 2">
    <name type="scientific">Skermanella stibiiresistens SB22</name>
    <dbReference type="NCBI Taxonomy" id="1385369"/>
    <lineage>
        <taxon>Bacteria</taxon>
        <taxon>Pseudomonadati</taxon>
        <taxon>Pseudomonadota</taxon>
        <taxon>Alphaproteobacteria</taxon>
        <taxon>Rhodospirillales</taxon>
        <taxon>Azospirillaceae</taxon>
        <taxon>Skermanella</taxon>
    </lineage>
</organism>
<dbReference type="RefSeq" id="WP_037458704.1">
    <property type="nucleotide sequence ID" value="NZ_AVFL01000025.1"/>
</dbReference>
<accession>W9GV14</accession>
<dbReference type="EMBL" id="AVFL01000025">
    <property type="protein sequence ID" value="EWY37614.1"/>
    <property type="molecule type" value="Genomic_DNA"/>
</dbReference>
<sequence length="64" mass="7615">MQNLYTAKNPFMSMWLSAFNQSAGMMRGAWAAEMHKQQQELTRNSIDMSMRFWMPMLTPPRDRK</sequence>
<comment type="caution">
    <text evidence="1">The sequence shown here is derived from an EMBL/GenBank/DDBJ whole genome shotgun (WGS) entry which is preliminary data.</text>
</comment>
<evidence type="ECO:0000313" key="1">
    <source>
        <dbReference type="EMBL" id="EWY37614.1"/>
    </source>
</evidence>
<reference evidence="1 2" key="1">
    <citation type="submission" date="2013-08" db="EMBL/GenBank/DDBJ databases">
        <title>The genome sequence of Skermanella stibiiresistens.</title>
        <authorList>
            <person name="Zhu W."/>
            <person name="Wang G."/>
        </authorList>
    </citation>
    <scope>NUCLEOTIDE SEQUENCE [LARGE SCALE GENOMIC DNA]</scope>
    <source>
        <strain evidence="1 2">SB22</strain>
    </source>
</reference>
<evidence type="ECO:0000313" key="2">
    <source>
        <dbReference type="Proteomes" id="UP000019486"/>
    </source>
</evidence>
<dbReference type="OrthoDB" id="8456397at2"/>
<protein>
    <recommendedName>
        <fullName evidence="3">Phasin domain-containing protein</fullName>
    </recommendedName>
</protein>
<proteinExistence type="predicted"/>